<name>A0A3B3C637_ORYME</name>
<dbReference type="PANTHER" id="PTHR24342">
    <property type="entry name" value="SERINE/THREONINE-PROTEIN KINASE 17"/>
    <property type="match status" value="1"/>
</dbReference>
<dbReference type="SUPFAM" id="SSF56112">
    <property type="entry name" value="Protein kinase-like (PK-like)"/>
    <property type="match status" value="1"/>
</dbReference>
<dbReference type="GO" id="GO:0005634">
    <property type="term" value="C:nucleus"/>
    <property type="evidence" value="ECO:0007669"/>
    <property type="project" value="TreeGrafter"/>
</dbReference>
<dbReference type="InterPro" id="IPR008271">
    <property type="entry name" value="Ser/Thr_kinase_AS"/>
</dbReference>
<dbReference type="SMART" id="SM00220">
    <property type="entry name" value="S_TKc"/>
    <property type="match status" value="1"/>
</dbReference>
<dbReference type="Gene3D" id="3.30.200.20">
    <property type="entry name" value="Phosphorylase Kinase, domain 1"/>
    <property type="match status" value="1"/>
</dbReference>
<evidence type="ECO:0000256" key="4">
    <source>
        <dbReference type="ARBA" id="ARBA00022777"/>
    </source>
</evidence>
<feature type="domain" description="Protein kinase" evidence="6">
    <location>
        <begin position="9"/>
        <end position="264"/>
    </location>
</feature>
<dbReference type="PROSITE" id="PS50011">
    <property type="entry name" value="PROTEIN_KINASE_DOM"/>
    <property type="match status" value="1"/>
</dbReference>
<organism evidence="7 8">
    <name type="scientific">Oryzias melastigma</name>
    <name type="common">Marine medaka</name>
    <dbReference type="NCBI Taxonomy" id="30732"/>
    <lineage>
        <taxon>Eukaryota</taxon>
        <taxon>Metazoa</taxon>
        <taxon>Chordata</taxon>
        <taxon>Craniata</taxon>
        <taxon>Vertebrata</taxon>
        <taxon>Euteleostomi</taxon>
        <taxon>Actinopterygii</taxon>
        <taxon>Neopterygii</taxon>
        <taxon>Teleostei</taxon>
        <taxon>Neoteleostei</taxon>
        <taxon>Acanthomorphata</taxon>
        <taxon>Ovalentaria</taxon>
        <taxon>Atherinomorphae</taxon>
        <taxon>Beloniformes</taxon>
        <taxon>Adrianichthyidae</taxon>
        <taxon>Oryziinae</taxon>
        <taxon>Oryzias</taxon>
    </lineage>
</organism>
<evidence type="ECO:0000256" key="2">
    <source>
        <dbReference type="ARBA" id="ARBA00022679"/>
    </source>
</evidence>
<evidence type="ECO:0000313" key="8">
    <source>
        <dbReference type="Proteomes" id="UP000261560"/>
    </source>
</evidence>
<evidence type="ECO:0000256" key="1">
    <source>
        <dbReference type="ARBA" id="ARBA00022527"/>
    </source>
</evidence>
<evidence type="ECO:0000313" key="7">
    <source>
        <dbReference type="Ensembl" id="ENSOMEP00000012773.1"/>
    </source>
</evidence>
<keyword evidence="5" id="KW-0067">ATP-binding</keyword>
<proteinExistence type="predicted"/>
<dbReference type="GO" id="GO:0004674">
    <property type="term" value="F:protein serine/threonine kinase activity"/>
    <property type="evidence" value="ECO:0007669"/>
    <property type="project" value="UniProtKB-KW"/>
</dbReference>
<dbReference type="GO" id="GO:0035556">
    <property type="term" value="P:intracellular signal transduction"/>
    <property type="evidence" value="ECO:0007669"/>
    <property type="project" value="TreeGrafter"/>
</dbReference>
<evidence type="ECO:0000259" key="6">
    <source>
        <dbReference type="PROSITE" id="PS50011"/>
    </source>
</evidence>
<dbReference type="GO" id="GO:0005524">
    <property type="term" value="F:ATP binding"/>
    <property type="evidence" value="ECO:0007669"/>
    <property type="project" value="UniProtKB-KW"/>
</dbReference>
<dbReference type="PROSITE" id="PS00108">
    <property type="entry name" value="PROTEIN_KINASE_ST"/>
    <property type="match status" value="1"/>
</dbReference>
<evidence type="ECO:0000256" key="5">
    <source>
        <dbReference type="ARBA" id="ARBA00022840"/>
    </source>
</evidence>
<dbReference type="Proteomes" id="UP000261560">
    <property type="component" value="Unplaced"/>
</dbReference>
<dbReference type="Pfam" id="PF00069">
    <property type="entry name" value="Pkinase"/>
    <property type="match status" value="1"/>
</dbReference>
<dbReference type="FunFam" id="1.10.510.10:FF:000152">
    <property type="entry name" value="kalirin isoform X1"/>
    <property type="match status" value="1"/>
</dbReference>
<dbReference type="InterPro" id="IPR000719">
    <property type="entry name" value="Prot_kinase_dom"/>
</dbReference>
<dbReference type="Ensembl" id="ENSOMET00000020242.1">
    <property type="protein sequence ID" value="ENSOMEP00000012773.1"/>
    <property type="gene ID" value="ENSOMEG00000014274.1"/>
</dbReference>
<sequence length="374" mass="41578">HESPKKINISETSLVIRGRFSVVKRCDHRSTKRTVAVKHINKKLMRRDQVTQELNLLWRLKHPHIVSLLDTFETSSSYALVLELADQGRLLDYIVSWGNLTEEKVASYMRNVLEALHYLHNCRIAHLDVKPENLLVTHNASGQPVVKLADLGDAVQLNSAHYIHPLLGSPEFASPELVLGEPVSLSSDLWSVGVMTYVLLSGASPFLDESAEETCLNICRLDFSFPRDYFHGVSQAARDFVCLLLRTEPGRRPPVGLCLQEAWLRAGQSGRAETCLDTSRLISFIDRRKGGASREAVPAGESAARVNSVCACGCSDHVCVCPGRPQSVRAVCWSAGTARARDDAAAEPPEVRSKLLRSRPGRKCELVHVRVWFR</sequence>
<dbReference type="Gene3D" id="1.10.510.10">
    <property type="entry name" value="Transferase(Phosphotransferase) domain 1"/>
    <property type="match status" value="1"/>
</dbReference>
<evidence type="ECO:0000256" key="3">
    <source>
        <dbReference type="ARBA" id="ARBA00022741"/>
    </source>
</evidence>
<keyword evidence="2" id="KW-0808">Transferase</keyword>
<keyword evidence="4" id="KW-0418">Kinase</keyword>
<accession>A0A3B3C637</accession>
<reference evidence="7" key="2">
    <citation type="submission" date="2025-09" db="UniProtKB">
        <authorList>
            <consortium name="Ensembl"/>
        </authorList>
    </citation>
    <scope>IDENTIFICATION</scope>
</reference>
<protein>
    <recommendedName>
        <fullName evidence="6">Protein kinase domain-containing protein</fullName>
    </recommendedName>
</protein>
<dbReference type="PANTHER" id="PTHR24342:SF21">
    <property type="entry name" value="TRIO RHO GUANINE NUCLEOTIDE EXCHANGE FACTOR"/>
    <property type="match status" value="1"/>
</dbReference>
<keyword evidence="1" id="KW-0723">Serine/threonine-protein kinase</keyword>
<dbReference type="GeneTree" id="ENSGT00940000166969"/>
<dbReference type="GO" id="GO:0043065">
    <property type="term" value="P:positive regulation of apoptotic process"/>
    <property type="evidence" value="ECO:0007669"/>
    <property type="project" value="TreeGrafter"/>
</dbReference>
<dbReference type="AlphaFoldDB" id="A0A3B3C637"/>
<reference evidence="7" key="1">
    <citation type="submission" date="2025-08" db="UniProtKB">
        <authorList>
            <consortium name="Ensembl"/>
        </authorList>
    </citation>
    <scope>IDENTIFICATION</scope>
</reference>
<keyword evidence="8" id="KW-1185">Reference proteome</keyword>
<keyword evidence="3" id="KW-0547">Nucleotide-binding</keyword>
<dbReference type="InterPro" id="IPR011009">
    <property type="entry name" value="Kinase-like_dom_sf"/>
</dbReference>